<accession>A0A2G9C4R5</accession>
<dbReference type="Proteomes" id="UP000231501">
    <property type="component" value="Unassembled WGS sequence"/>
</dbReference>
<keyword evidence="2" id="KW-1185">Reference proteome</keyword>
<name>A0A2G9C4R5_9BURK</name>
<comment type="caution">
    <text evidence="1">The sequence shown here is derived from an EMBL/GenBank/DDBJ whole genome shotgun (WGS) entry which is preliminary data.</text>
</comment>
<reference evidence="1 2" key="1">
    <citation type="submission" date="2017-11" db="EMBL/GenBank/DDBJ databases">
        <title>Draft genome sequence of Mitsuaria sp. HWN-4.</title>
        <authorList>
            <person name="Gundlapally S.R."/>
        </authorList>
    </citation>
    <scope>NUCLEOTIDE SEQUENCE [LARGE SCALE GENOMIC DNA]</scope>
    <source>
        <strain evidence="1 2">HWN-4</strain>
    </source>
</reference>
<dbReference type="RefSeq" id="WP_099863318.1">
    <property type="nucleotide sequence ID" value="NZ_PEOG01000065.1"/>
</dbReference>
<sequence length="72" mass="7940">MNASDLKQTLWRVVYTKNANLQSSGDAAGPWHPDRRHIERCAQAMRAMAQEVGIQSNAEAARNACTWLSSPA</sequence>
<dbReference type="AlphaFoldDB" id="A0A2G9C4R5"/>
<proteinExistence type="predicted"/>
<evidence type="ECO:0000313" key="1">
    <source>
        <dbReference type="EMBL" id="PIM51430.1"/>
    </source>
</evidence>
<gene>
    <name evidence="1" type="ORF">CS062_19905</name>
</gene>
<organism evidence="1 2">
    <name type="scientific">Roseateles chitinivorans</name>
    <dbReference type="NCBI Taxonomy" id="2917965"/>
    <lineage>
        <taxon>Bacteria</taxon>
        <taxon>Pseudomonadati</taxon>
        <taxon>Pseudomonadota</taxon>
        <taxon>Betaproteobacteria</taxon>
        <taxon>Burkholderiales</taxon>
        <taxon>Sphaerotilaceae</taxon>
        <taxon>Roseateles</taxon>
    </lineage>
</organism>
<evidence type="ECO:0000313" key="2">
    <source>
        <dbReference type="Proteomes" id="UP000231501"/>
    </source>
</evidence>
<protein>
    <submittedName>
        <fullName evidence="1">Uncharacterized protein</fullName>
    </submittedName>
</protein>
<dbReference type="OrthoDB" id="9182641at2"/>
<dbReference type="EMBL" id="PEOG01000065">
    <property type="protein sequence ID" value="PIM51430.1"/>
    <property type="molecule type" value="Genomic_DNA"/>
</dbReference>